<dbReference type="EMBL" id="CAJOBJ010001796">
    <property type="protein sequence ID" value="CAF3896961.1"/>
    <property type="molecule type" value="Genomic_DNA"/>
</dbReference>
<reference evidence="1" key="1">
    <citation type="submission" date="2021-02" db="EMBL/GenBank/DDBJ databases">
        <authorList>
            <person name="Nowell W R."/>
        </authorList>
    </citation>
    <scope>NUCLEOTIDE SEQUENCE</scope>
</reference>
<accession>A0A8S2LFR4</accession>
<comment type="caution">
    <text evidence="1">The sequence shown here is derived from an EMBL/GenBank/DDBJ whole genome shotgun (WGS) entry which is preliminary data.</text>
</comment>
<evidence type="ECO:0000313" key="1">
    <source>
        <dbReference type="EMBL" id="CAF3896961.1"/>
    </source>
</evidence>
<dbReference type="Proteomes" id="UP000681720">
    <property type="component" value="Unassembled WGS sequence"/>
</dbReference>
<organism evidence="1 2">
    <name type="scientific">Rotaria magnacalcarata</name>
    <dbReference type="NCBI Taxonomy" id="392030"/>
    <lineage>
        <taxon>Eukaryota</taxon>
        <taxon>Metazoa</taxon>
        <taxon>Spiralia</taxon>
        <taxon>Gnathifera</taxon>
        <taxon>Rotifera</taxon>
        <taxon>Eurotatoria</taxon>
        <taxon>Bdelloidea</taxon>
        <taxon>Philodinida</taxon>
        <taxon>Philodinidae</taxon>
        <taxon>Rotaria</taxon>
    </lineage>
</organism>
<protein>
    <submittedName>
        <fullName evidence="1">Uncharacterized protein</fullName>
    </submittedName>
</protein>
<name>A0A8S2LFR4_9BILA</name>
<feature type="non-terminal residue" evidence="1">
    <location>
        <position position="32"/>
    </location>
</feature>
<sequence length="32" mass="3733">MVVQLTVHTDLNNGLMKIVGYHSHLREKEKLE</sequence>
<dbReference type="AlphaFoldDB" id="A0A8S2LFR4"/>
<proteinExistence type="predicted"/>
<gene>
    <name evidence="1" type="ORF">GIL414_LOCUS6348</name>
</gene>
<evidence type="ECO:0000313" key="2">
    <source>
        <dbReference type="Proteomes" id="UP000681720"/>
    </source>
</evidence>